<dbReference type="Gene3D" id="3.40.50.80">
    <property type="entry name" value="Nucleotide-binding domain of ferredoxin-NADP reductase (FNR) module"/>
    <property type="match status" value="1"/>
</dbReference>
<dbReference type="GO" id="GO:0016491">
    <property type="term" value="F:oxidoreductase activity"/>
    <property type="evidence" value="ECO:0007669"/>
    <property type="project" value="UniProtKB-KW"/>
</dbReference>
<dbReference type="InterPro" id="IPR013112">
    <property type="entry name" value="FAD-bd_8"/>
</dbReference>
<reference evidence="4" key="1">
    <citation type="submission" date="2021-12" db="EMBL/GenBank/DDBJ databases">
        <title>Prjna785345.</title>
        <authorList>
            <person name="Rujirawat T."/>
            <person name="Krajaejun T."/>
        </authorList>
    </citation>
    <scope>NUCLEOTIDE SEQUENCE</scope>
    <source>
        <strain evidence="4">Pi057C3</strain>
    </source>
</reference>
<dbReference type="InterPro" id="IPR013121">
    <property type="entry name" value="Fe_red_NAD-bd_6"/>
</dbReference>
<dbReference type="Proteomes" id="UP001209570">
    <property type="component" value="Unassembled WGS sequence"/>
</dbReference>
<keyword evidence="1" id="KW-0560">Oxidoreductase</keyword>
<dbReference type="AlphaFoldDB" id="A0AAD5L823"/>
<feature type="domain" description="FAD-binding 8" evidence="2">
    <location>
        <begin position="2"/>
        <end position="70"/>
    </location>
</feature>
<evidence type="ECO:0000313" key="4">
    <source>
        <dbReference type="EMBL" id="KAJ0389836.1"/>
    </source>
</evidence>
<sequence length="246" mass="26667">MHPCSYFWVRVPTVSGVQWHPFSAIVMPSGDSFGFCIRAGSSASSFTRQLYEVGVSTHSLAVNLCGPYGRISVDVDDYDVVLLVAGGVGVTPLLSAVNQRRLMGGGSRGSKSTEWHVLWSVRSREDLLMADPLMATQAASHPQQQRGATSVQEPYQELSDSGAGSLSVSWTMHCSAEKEGGVVTRGNGEELHYRGGMAVLEEHINSSRFMGRRVAVLACGPPTMVVEAQSLARQSGFDFHKEVFNW</sequence>
<gene>
    <name evidence="4" type="ORF">P43SY_011437</name>
</gene>
<dbReference type="EMBL" id="JAKCXM010003024">
    <property type="protein sequence ID" value="KAJ0389836.1"/>
    <property type="molecule type" value="Genomic_DNA"/>
</dbReference>
<organism evidence="4 5">
    <name type="scientific">Pythium insidiosum</name>
    <name type="common">Pythiosis disease agent</name>
    <dbReference type="NCBI Taxonomy" id="114742"/>
    <lineage>
        <taxon>Eukaryota</taxon>
        <taxon>Sar</taxon>
        <taxon>Stramenopiles</taxon>
        <taxon>Oomycota</taxon>
        <taxon>Peronosporomycetes</taxon>
        <taxon>Pythiales</taxon>
        <taxon>Pythiaceae</taxon>
        <taxon>Pythium</taxon>
    </lineage>
</organism>
<dbReference type="GO" id="GO:0005886">
    <property type="term" value="C:plasma membrane"/>
    <property type="evidence" value="ECO:0007669"/>
    <property type="project" value="TreeGrafter"/>
</dbReference>
<accession>A0AAD5L823</accession>
<evidence type="ECO:0000313" key="5">
    <source>
        <dbReference type="Proteomes" id="UP001209570"/>
    </source>
</evidence>
<keyword evidence="5" id="KW-1185">Reference proteome</keyword>
<dbReference type="PANTHER" id="PTHR11972:SF69">
    <property type="entry name" value="FERRIC REDUCTION OXIDASE 6-RELATED"/>
    <property type="match status" value="1"/>
</dbReference>
<feature type="domain" description="Ferric reductase NAD binding" evidence="3">
    <location>
        <begin position="78"/>
        <end position="231"/>
    </location>
</feature>
<dbReference type="Pfam" id="PF08022">
    <property type="entry name" value="FAD_binding_8"/>
    <property type="match status" value="1"/>
</dbReference>
<dbReference type="SUPFAM" id="SSF52343">
    <property type="entry name" value="Ferredoxin reductase-like, C-terminal NADP-linked domain"/>
    <property type="match status" value="1"/>
</dbReference>
<evidence type="ECO:0000256" key="1">
    <source>
        <dbReference type="ARBA" id="ARBA00023002"/>
    </source>
</evidence>
<evidence type="ECO:0008006" key="6">
    <source>
        <dbReference type="Google" id="ProtNLM"/>
    </source>
</evidence>
<dbReference type="InterPro" id="IPR039261">
    <property type="entry name" value="FNR_nucleotide-bd"/>
</dbReference>
<protein>
    <recommendedName>
        <fullName evidence="6">FAD-binding FR-type domain-containing protein</fullName>
    </recommendedName>
</protein>
<dbReference type="PANTHER" id="PTHR11972">
    <property type="entry name" value="NADPH OXIDASE"/>
    <property type="match status" value="1"/>
</dbReference>
<proteinExistence type="predicted"/>
<comment type="caution">
    <text evidence="4">The sequence shown here is derived from an EMBL/GenBank/DDBJ whole genome shotgun (WGS) entry which is preliminary data.</text>
</comment>
<dbReference type="InterPro" id="IPR050369">
    <property type="entry name" value="RBOH/FRE"/>
</dbReference>
<evidence type="ECO:0000259" key="2">
    <source>
        <dbReference type="Pfam" id="PF08022"/>
    </source>
</evidence>
<dbReference type="Pfam" id="PF08030">
    <property type="entry name" value="NAD_binding_6"/>
    <property type="match status" value="1"/>
</dbReference>
<evidence type="ECO:0000259" key="3">
    <source>
        <dbReference type="Pfam" id="PF08030"/>
    </source>
</evidence>
<name>A0AAD5L823_PYTIN</name>